<organism evidence="3">
    <name type="scientific">Angiostrongylus costaricensis</name>
    <name type="common">Nematode worm</name>
    <dbReference type="NCBI Taxonomy" id="334426"/>
    <lineage>
        <taxon>Eukaryota</taxon>
        <taxon>Metazoa</taxon>
        <taxon>Ecdysozoa</taxon>
        <taxon>Nematoda</taxon>
        <taxon>Chromadorea</taxon>
        <taxon>Rhabditida</taxon>
        <taxon>Rhabditina</taxon>
        <taxon>Rhabditomorpha</taxon>
        <taxon>Strongyloidea</taxon>
        <taxon>Metastrongylidae</taxon>
        <taxon>Angiostrongylus</taxon>
    </lineage>
</organism>
<keyword evidence="2" id="KW-1185">Reference proteome</keyword>
<reference evidence="3" key="1">
    <citation type="submission" date="2016-04" db="UniProtKB">
        <authorList>
            <consortium name="WormBaseParasite"/>
        </authorList>
    </citation>
    <scope>IDENTIFICATION</scope>
</reference>
<accession>A0A158PG51</accession>
<dbReference type="EMBL" id="UYYA01003832">
    <property type="protein sequence ID" value="VDM56411.1"/>
    <property type="molecule type" value="Genomic_DNA"/>
</dbReference>
<evidence type="ECO:0000313" key="3">
    <source>
        <dbReference type="WBParaSite" id="ACOC_0000482501-mRNA-1"/>
    </source>
</evidence>
<reference evidence="1 2" key="2">
    <citation type="submission" date="2018-11" db="EMBL/GenBank/DDBJ databases">
        <authorList>
            <consortium name="Pathogen Informatics"/>
        </authorList>
    </citation>
    <scope>NUCLEOTIDE SEQUENCE [LARGE SCALE GENOMIC DNA]</scope>
    <source>
        <strain evidence="1 2">Costa Rica</strain>
    </source>
</reference>
<dbReference type="OrthoDB" id="5821182at2759"/>
<evidence type="ECO:0000313" key="1">
    <source>
        <dbReference type="EMBL" id="VDM56411.1"/>
    </source>
</evidence>
<dbReference type="AlphaFoldDB" id="A0A158PG51"/>
<dbReference type="Proteomes" id="UP000267027">
    <property type="component" value="Unassembled WGS sequence"/>
</dbReference>
<evidence type="ECO:0000313" key="2">
    <source>
        <dbReference type="Proteomes" id="UP000267027"/>
    </source>
</evidence>
<proteinExistence type="predicted"/>
<sequence length="179" mass="19827">MQLLGEFVVHLIVKNAFPSQADATHDPSDLYDYLKTTLTTAQLKNISDGYKALIKDLGDEGANDVLRRTKMVVAYGVSPAIDMVHANGETPDMAYMAMSKQLTPDFVKSVVVLVKDTLTPTEWNNKSKDDVEKTQDGKESEAERIVNANKDIKIAAKSCFDKLEQLLEKSTAEVENMDV</sequence>
<protein>
    <submittedName>
        <fullName evidence="3">TIP120 domain-containing protein</fullName>
    </submittedName>
</protein>
<name>A0A158PG51_ANGCS</name>
<dbReference type="WBParaSite" id="ACOC_0000482501-mRNA-1">
    <property type="protein sequence ID" value="ACOC_0000482501-mRNA-1"/>
    <property type="gene ID" value="ACOC_0000482501"/>
</dbReference>
<gene>
    <name evidence="1" type="ORF">ACOC_LOCUS4826</name>
</gene>